<keyword evidence="9" id="KW-0472">Membrane</keyword>
<keyword evidence="12" id="KW-1185">Reference proteome</keyword>
<gene>
    <name evidence="11" type="ORF">GCM10023235_01140</name>
</gene>
<dbReference type="SUPFAM" id="SSF55874">
    <property type="entry name" value="ATPase domain of HSP90 chaperone/DNA topoisomerase II/histidine kinase"/>
    <property type="match status" value="1"/>
</dbReference>
<evidence type="ECO:0000256" key="3">
    <source>
        <dbReference type="ARBA" id="ARBA00022553"/>
    </source>
</evidence>
<evidence type="ECO:0000256" key="4">
    <source>
        <dbReference type="ARBA" id="ARBA00022679"/>
    </source>
</evidence>
<dbReference type="Gene3D" id="1.20.5.1930">
    <property type="match status" value="1"/>
</dbReference>
<protein>
    <recommendedName>
        <fullName evidence="2">histidine kinase</fullName>
        <ecNumber evidence="2">2.7.13.3</ecNumber>
    </recommendedName>
</protein>
<dbReference type="Gene3D" id="3.30.565.10">
    <property type="entry name" value="Histidine kinase-like ATPase, C-terminal domain"/>
    <property type="match status" value="1"/>
</dbReference>
<dbReference type="InterPro" id="IPR050482">
    <property type="entry name" value="Sensor_HK_TwoCompSys"/>
</dbReference>
<evidence type="ECO:0000256" key="5">
    <source>
        <dbReference type="ARBA" id="ARBA00022741"/>
    </source>
</evidence>
<evidence type="ECO:0000256" key="2">
    <source>
        <dbReference type="ARBA" id="ARBA00012438"/>
    </source>
</evidence>
<keyword evidence="7" id="KW-0067">ATP-binding</keyword>
<evidence type="ECO:0000313" key="11">
    <source>
        <dbReference type="EMBL" id="GAA4830859.1"/>
    </source>
</evidence>
<keyword evidence="6" id="KW-0418">Kinase</keyword>
<dbReference type="CDD" id="cd16917">
    <property type="entry name" value="HATPase_UhpB-NarQ-NarX-like"/>
    <property type="match status" value="1"/>
</dbReference>
<keyword evidence="8" id="KW-0902">Two-component regulatory system</keyword>
<dbReference type="InterPro" id="IPR036890">
    <property type="entry name" value="HATPase_C_sf"/>
</dbReference>
<evidence type="ECO:0000256" key="8">
    <source>
        <dbReference type="ARBA" id="ARBA00023012"/>
    </source>
</evidence>
<comment type="caution">
    <text evidence="11">The sequence shown here is derived from an EMBL/GenBank/DDBJ whole genome shotgun (WGS) entry which is preliminary data.</text>
</comment>
<name>A0ABP9D6V8_9ACTN</name>
<feature type="transmembrane region" description="Helical" evidence="9">
    <location>
        <begin position="94"/>
        <end position="111"/>
    </location>
</feature>
<keyword evidence="9" id="KW-0812">Transmembrane</keyword>
<dbReference type="InterPro" id="IPR011712">
    <property type="entry name" value="Sig_transdc_His_kin_sub3_dim/P"/>
</dbReference>
<keyword evidence="4" id="KW-0808">Transferase</keyword>
<feature type="transmembrane region" description="Helical" evidence="9">
    <location>
        <begin position="58"/>
        <end position="82"/>
    </location>
</feature>
<dbReference type="Proteomes" id="UP001501752">
    <property type="component" value="Unassembled WGS sequence"/>
</dbReference>
<evidence type="ECO:0000256" key="9">
    <source>
        <dbReference type="SAM" id="Phobius"/>
    </source>
</evidence>
<feature type="domain" description="Signal transduction histidine kinase subgroup 3 dimerisation and phosphoacceptor" evidence="10">
    <location>
        <begin position="171"/>
        <end position="236"/>
    </location>
</feature>
<dbReference type="PANTHER" id="PTHR24421">
    <property type="entry name" value="NITRATE/NITRITE SENSOR PROTEIN NARX-RELATED"/>
    <property type="match status" value="1"/>
</dbReference>
<dbReference type="PANTHER" id="PTHR24421:SF10">
    <property type="entry name" value="NITRATE_NITRITE SENSOR PROTEIN NARQ"/>
    <property type="match status" value="1"/>
</dbReference>
<evidence type="ECO:0000259" key="10">
    <source>
        <dbReference type="Pfam" id="PF07730"/>
    </source>
</evidence>
<evidence type="ECO:0000313" key="12">
    <source>
        <dbReference type="Proteomes" id="UP001501752"/>
    </source>
</evidence>
<dbReference type="Pfam" id="PF07730">
    <property type="entry name" value="HisKA_3"/>
    <property type="match status" value="1"/>
</dbReference>
<sequence length="382" mass="40728">MERERSRRWARYGRYALVVVLTLGAVQNGAASGGGPYVTVRSGALVACGLALLWGRGVWWLAPALTTVTTGVWGWPGLPLFLVALFDLADRRRLRAALVCSVLALAGNAVLHPATSLWVPQQYGSTLFLLLAVIGGLWMGNRRRLVQALHAQVEHLRTERELREQAVRLAERSAIAAEMHDVLAHRLSLIALHTGILATRRDTLPGPVVERLGLLRTASTDALTDLRDVLGALRTTEPVPAAEPPAPVLRDVEEMIEQARSAGQVIRVTVEGSPAQAPAAHRLAVYRLVQEALTNARKHAPGAPVGVRITYAPPATVVEVTNPPGTDLTGAGPVASGFGLIGLRERVEALGGHLDAGPGGAGTWRLAARIPHPVTEENGPRT</sequence>
<comment type="catalytic activity">
    <reaction evidence="1">
        <text>ATP + protein L-histidine = ADP + protein N-phospho-L-histidine.</text>
        <dbReference type="EC" id="2.7.13.3"/>
    </reaction>
</comment>
<organism evidence="11 12">
    <name type="scientific">Kitasatospora terrestris</name>
    <dbReference type="NCBI Taxonomy" id="258051"/>
    <lineage>
        <taxon>Bacteria</taxon>
        <taxon>Bacillati</taxon>
        <taxon>Actinomycetota</taxon>
        <taxon>Actinomycetes</taxon>
        <taxon>Kitasatosporales</taxon>
        <taxon>Streptomycetaceae</taxon>
        <taxon>Kitasatospora</taxon>
    </lineage>
</organism>
<reference evidence="12" key="1">
    <citation type="journal article" date="2019" name="Int. J. Syst. Evol. Microbiol.">
        <title>The Global Catalogue of Microorganisms (GCM) 10K type strain sequencing project: providing services to taxonomists for standard genome sequencing and annotation.</title>
        <authorList>
            <consortium name="The Broad Institute Genomics Platform"/>
            <consortium name="The Broad Institute Genome Sequencing Center for Infectious Disease"/>
            <person name="Wu L."/>
            <person name="Ma J."/>
        </authorList>
    </citation>
    <scope>NUCLEOTIDE SEQUENCE [LARGE SCALE GENOMIC DNA]</scope>
    <source>
        <strain evidence="12">JCM 13006</strain>
    </source>
</reference>
<evidence type="ECO:0000256" key="7">
    <source>
        <dbReference type="ARBA" id="ARBA00022840"/>
    </source>
</evidence>
<evidence type="ECO:0000256" key="6">
    <source>
        <dbReference type="ARBA" id="ARBA00022777"/>
    </source>
</evidence>
<dbReference type="EC" id="2.7.13.3" evidence="2"/>
<dbReference type="RefSeq" id="WP_345694737.1">
    <property type="nucleotide sequence ID" value="NZ_BAABIS010000001.1"/>
</dbReference>
<proteinExistence type="predicted"/>
<keyword evidence="9" id="KW-1133">Transmembrane helix</keyword>
<feature type="transmembrane region" description="Helical" evidence="9">
    <location>
        <begin position="123"/>
        <end position="140"/>
    </location>
</feature>
<keyword evidence="5" id="KW-0547">Nucleotide-binding</keyword>
<keyword evidence="3" id="KW-0597">Phosphoprotein</keyword>
<evidence type="ECO:0000256" key="1">
    <source>
        <dbReference type="ARBA" id="ARBA00000085"/>
    </source>
</evidence>
<accession>A0ABP9D6V8</accession>
<dbReference type="EMBL" id="BAABIS010000001">
    <property type="protein sequence ID" value="GAA4830859.1"/>
    <property type="molecule type" value="Genomic_DNA"/>
</dbReference>